<dbReference type="SUPFAM" id="SSF48239">
    <property type="entry name" value="Terpenoid cyclases/Protein prenyltransferases"/>
    <property type="match status" value="1"/>
</dbReference>
<feature type="domain" description="Terpene synthase metal-binding" evidence="6">
    <location>
        <begin position="141"/>
        <end position="205"/>
    </location>
</feature>
<evidence type="ECO:0000313" key="8">
    <source>
        <dbReference type="Proteomes" id="UP001154282"/>
    </source>
</evidence>
<dbReference type="Pfam" id="PF03936">
    <property type="entry name" value="Terpene_synth_C"/>
    <property type="match status" value="2"/>
</dbReference>
<evidence type="ECO:0000256" key="1">
    <source>
        <dbReference type="ARBA" id="ARBA00001946"/>
    </source>
</evidence>
<dbReference type="Gene3D" id="1.50.10.130">
    <property type="entry name" value="Terpene synthase, N-terminal domain"/>
    <property type="match status" value="1"/>
</dbReference>
<dbReference type="GO" id="GO:0016114">
    <property type="term" value="P:terpenoid biosynthetic process"/>
    <property type="evidence" value="ECO:0007669"/>
    <property type="project" value="InterPro"/>
</dbReference>
<dbReference type="Proteomes" id="UP001154282">
    <property type="component" value="Unassembled WGS sequence"/>
</dbReference>
<dbReference type="AlphaFoldDB" id="A0AAV0ND38"/>
<evidence type="ECO:0000259" key="6">
    <source>
        <dbReference type="Pfam" id="PF03936"/>
    </source>
</evidence>
<dbReference type="SUPFAM" id="SSF48576">
    <property type="entry name" value="Terpenoid synthases"/>
    <property type="match status" value="1"/>
</dbReference>
<evidence type="ECO:0000256" key="4">
    <source>
        <dbReference type="ARBA" id="ARBA00023239"/>
    </source>
</evidence>
<dbReference type="GO" id="GO:0000287">
    <property type="term" value="F:magnesium ion binding"/>
    <property type="evidence" value="ECO:0007669"/>
    <property type="project" value="InterPro"/>
</dbReference>
<dbReference type="Gene3D" id="1.10.600.10">
    <property type="entry name" value="Farnesyl Diphosphate Synthase"/>
    <property type="match status" value="2"/>
</dbReference>
<organism evidence="7 8">
    <name type="scientific">Linum tenue</name>
    <dbReference type="NCBI Taxonomy" id="586396"/>
    <lineage>
        <taxon>Eukaryota</taxon>
        <taxon>Viridiplantae</taxon>
        <taxon>Streptophyta</taxon>
        <taxon>Embryophyta</taxon>
        <taxon>Tracheophyta</taxon>
        <taxon>Spermatophyta</taxon>
        <taxon>Magnoliopsida</taxon>
        <taxon>eudicotyledons</taxon>
        <taxon>Gunneridae</taxon>
        <taxon>Pentapetalae</taxon>
        <taxon>rosids</taxon>
        <taxon>fabids</taxon>
        <taxon>Malpighiales</taxon>
        <taxon>Linaceae</taxon>
        <taxon>Linum</taxon>
    </lineage>
</organism>
<comment type="caution">
    <text evidence="7">The sequence shown here is derived from an EMBL/GenBank/DDBJ whole genome shotgun (WGS) entry which is preliminary data.</text>
</comment>
<dbReference type="Pfam" id="PF01397">
    <property type="entry name" value="Terpene_synth"/>
    <property type="match status" value="1"/>
</dbReference>
<accession>A0AAV0ND38</accession>
<feature type="domain" description="Terpene synthase metal-binding" evidence="6">
    <location>
        <begin position="209"/>
        <end position="332"/>
    </location>
</feature>
<evidence type="ECO:0000259" key="5">
    <source>
        <dbReference type="Pfam" id="PF01397"/>
    </source>
</evidence>
<comment type="cofactor">
    <cofactor evidence="1">
        <name>Mg(2+)</name>
        <dbReference type="ChEBI" id="CHEBI:18420"/>
    </cofactor>
</comment>
<evidence type="ECO:0000256" key="2">
    <source>
        <dbReference type="ARBA" id="ARBA00022723"/>
    </source>
</evidence>
<feature type="domain" description="Terpene synthase N-terminal" evidence="5">
    <location>
        <begin position="4"/>
        <end position="75"/>
    </location>
</feature>
<dbReference type="InterPro" id="IPR050148">
    <property type="entry name" value="Terpene_synthase-like"/>
</dbReference>
<evidence type="ECO:0000256" key="3">
    <source>
        <dbReference type="ARBA" id="ARBA00022842"/>
    </source>
</evidence>
<reference evidence="7" key="1">
    <citation type="submission" date="2022-08" db="EMBL/GenBank/DDBJ databases">
        <authorList>
            <person name="Gutierrez-Valencia J."/>
        </authorList>
    </citation>
    <scope>NUCLEOTIDE SEQUENCE</scope>
</reference>
<dbReference type="InterPro" id="IPR005630">
    <property type="entry name" value="Terpene_synthase_metal-bd"/>
</dbReference>
<dbReference type="InterPro" id="IPR001906">
    <property type="entry name" value="Terpene_synth_N"/>
</dbReference>
<sequence>MCVDGFRKFMNNEGKFEQWLATDEQGLLSLYEAAHIAFNGEDILDEALSFATKSLKSMMQDKKINASFQKQIDFAFRVPAWKCVPRSLARHSIDFYSDHHDTSLQNQKLLMFAKLDFNMVQKFHQQELQELAKWWGSIYEATDFPYVRDRLVESYYGINSIFFEPKYRLGRIIATKFWLVITILDDTYDNYATYEEVRSLTEAIDVLQLKRLIHSYLGEVECRNEGRVPTLEEYMIHGYGSSGIPVLCASAMLGMGAEVATREAFEWVANEPKMMKATAVIGRFRDDIFTHKFEQERGHSASAVECYMEEYKASEEEAVEFLWKKISNAWKDVAEECQKPSLFPVAITECVLNLARLVGVLYENGDCFTNPHLIKDHLKSLFIDPVPL</sequence>
<name>A0AAV0ND38_9ROSI</name>
<keyword evidence="3" id="KW-0460">Magnesium</keyword>
<dbReference type="EMBL" id="CAMGYJ010000008">
    <property type="protein sequence ID" value="CAI0456513.1"/>
    <property type="molecule type" value="Genomic_DNA"/>
</dbReference>
<keyword evidence="2" id="KW-0479">Metal-binding</keyword>
<dbReference type="PANTHER" id="PTHR31225:SF93">
    <property type="entry name" value="ALPHA-HUMULENE_(-)-(E)-BETA-CARYOPHYLLENE SYNTHASE"/>
    <property type="match status" value="1"/>
</dbReference>
<dbReference type="GO" id="GO:0010333">
    <property type="term" value="F:terpene synthase activity"/>
    <property type="evidence" value="ECO:0007669"/>
    <property type="project" value="InterPro"/>
</dbReference>
<dbReference type="InterPro" id="IPR008949">
    <property type="entry name" value="Isoprenoid_synthase_dom_sf"/>
</dbReference>
<evidence type="ECO:0000313" key="7">
    <source>
        <dbReference type="EMBL" id="CAI0456513.1"/>
    </source>
</evidence>
<gene>
    <name evidence="7" type="ORF">LITE_LOCUS32788</name>
</gene>
<protein>
    <submittedName>
        <fullName evidence="7">Uncharacterized protein</fullName>
    </submittedName>
</protein>
<keyword evidence="8" id="KW-1185">Reference proteome</keyword>
<dbReference type="InterPro" id="IPR008930">
    <property type="entry name" value="Terpenoid_cyclase/PrenylTrfase"/>
</dbReference>
<dbReference type="PANTHER" id="PTHR31225">
    <property type="entry name" value="OS04G0344100 PROTEIN-RELATED"/>
    <property type="match status" value="1"/>
</dbReference>
<proteinExistence type="predicted"/>
<dbReference type="InterPro" id="IPR036965">
    <property type="entry name" value="Terpene_synth_N_sf"/>
</dbReference>
<keyword evidence="4" id="KW-0456">Lyase</keyword>